<feature type="compositionally biased region" description="Basic and acidic residues" evidence="1">
    <location>
        <begin position="16"/>
        <end position="43"/>
    </location>
</feature>
<organism evidence="2">
    <name type="scientific">Octopus bimaculoides</name>
    <name type="common">California two-spotted octopus</name>
    <dbReference type="NCBI Taxonomy" id="37653"/>
    <lineage>
        <taxon>Eukaryota</taxon>
        <taxon>Metazoa</taxon>
        <taxon>Spiralia</taxon>
        <taxon>Lophotrochozoa</taxon>
        <taxon>Mollusca</taxon>
        <taxon>Cephalopoda</taxon>
        <taxon>Coleoidea</taxon>
        <taxon>Octopodiformes</taxon>
        <taxon>Octopoda</taxon>
        <taxon>Incirrata</taxon>
        <taxon>Octopodidae</taxon>
        <taxon>Octopus</taxon>
    </lineage>
</organism>
<dbReference type="AlphaFoldDB" id="A0A0L8HFG8"/>
<name>A0A0L8HFG8_OCTBM</name>
<dbReference type="EMBL" id="KQ418378">
    <property type="protein sequence ID" value="KOF87530.1"/>
    <property type="molecule type" value="Genomic_DNA"/>
</dbReference>
<evidence type="ECO:0000256" key="1">
    <source>
        <dbReference type="SAM" id="MobiDB-lite"/>
    </source>
</evidence>
<accession>A0A0L8HFG8</accession>
<feature type="region of interest" description="Disordered" evidence="1">
    <location>
        <begin position="1"/>
        <end position="52"/>
    </location>
</feature>
<feature type="non-terminal residue" evidence="2">
    <location>
        <position position="1"/>
    </location>
</feature>
<proteinExistence type="predicted"/>
<sequence>QNVSERREIGRKKCRERRETGMGKKEGDGKKEREREREREREGIMGQRVCVR</sequence>
<protein>
    <submittedName>
        <fullName evidence="2">Uncharacterized protein</fullName>
    </submittedName>
</protein>
<evidence type="ECO:0000313" key="2">
    <source>
        <dbReference type="EMBL" id="KOF87530.1"/>
    </source>
</evidence>
<gene>
    <name evidence="2" type="ORF">OCBIM_22016674mg</name>
</gene>
<reference evidence="2" key="1">
    <citation type="submission" date="2015-07" db="EMBL/GenBank/DDBJ databases">
        <title>MeaNS - Measles Nucleotide Surveillance Program.</title>
        <authorList>
            <person name="Tran T."/>
            <person name="Druce J."/>
        </authorList>
    </citation>
    <scope>NUCLEOTIDE SEQUENCE</scope>
    <source>
        <strain evidence="2">UCB-OBI-ISO-001</strain>
        <tissue evidence="2">Gonad</tissue>
    </source>
</reference>